<keyword evidence="3" id="KW-0560">Oxidoreductase</keyword>
<dbReference type="Proteomes" id="UP001497512">
    <property type="component" value="Chromosome 1"/>
</dbReference>
<comment type="similarity">
    <text evidence="1">Belongs to the short-chain dehydrogenases/reductases (SDR) family.</text>
</comment>
<dbReference type="InterPro" id="IPR036291">
    <property type="entry name" value="NAD(P)-bd_dom_sf"/>
</dbReference>
<dbReference type="SUPFAM" id="SSF51735">
    <property type="entry name" value="NAD(P)-binding Rossmann-fold domains"/>
    <property type="match status" value="2"/>
</dbReference>
<evidence type="ECO:0000313" key="4">
    <source>
        <dbReference type="EMBL" id="CAK9189953.1"/>
    </source>
</evidence>
<dbReference type="PRINTS" id="PR00081">
    <property type="entry name" value="GDHRDH"/>
</dbReference>
<dbReference type="PRINTS" id="PR00080">
    <property type="entry name" value="SDRFAMILY"/>
</dbReference>
<protein>
    <recommendedName>
        <fullName evidence="6">Carbonyl reductase</fullName>
    </recommendedName>
</protein>
<dbReference type="PANTHER" id="PTHR43490:SF99">
    <property type="entry name" value="SHORT-CHAIN DEHYDROGENASE_REDUCTASE"/>
    <property type="match status" value="1"/>
</dbReference>
<keyword evidence="2" id="KW-0521">NADP</keyword>
<evidence type="ECO:0008006" key="6">
    <source>
        <dbReference type="Google" id="ProtNLM"/>
    </source>
</evidence>
<dbReference type="EMBL" id="OZ019893">
    <property type="protein sequence ID" value="CAK9189953.1"/>
    <property type="molecule type" value="Genomic_DNA"/>
</dbReference>
<dbReference type="PROSITE" id="PS00061">
    <property type="entry name" value="ADH_SHORT"/>
    <property type="match status" value="1"/>
</dbReference>
<evidence type="ECO:0000313" key="5">
    <source>
        <dbReference type="Proteomes" id="UP001497512"/>
    </source>
</evidence>
<dbReference type="InterPro" id="IPR020904">
    <property type="entry name" value="Sc_DH/Rdtase_CS"/>
</dbReference>
<evidence type="ECO:0000256" key="1">
    <source>
        <dbReference type="ARBA" id="ARBA00006484"/>
    </source>
</evidence>
<evidence type="ECO:0000256" key="2">
    <source>
        <dbReference type="ARBA" id="ARBA00022857"/>
    </source>
</evidence>
<sequence>MGKEAERRWSKDTVAVVTGANKGIGFEIVCQLAKEGITVVLTARNETRGKEALESLKSQELHNVNFHPLDVTSQESILALADWLRKTYGGIDILINNAGIASVDKDVTFETVKLVMDTNYFGVKNVTKALLSLLHDDTPGGARVIVVATRLGQLKNLLSKDYVETLSDREHLTEDVVDSFVNHYLKDVGDGSKKEGGWPNWIDWVNLPFGRPLEAYSVSKVAVIAHVSALHNTLVARPGSGKKIKVFSCSPGFTATDLNNNRGIKTVEEGADTPVWLALQSPEEGIGTLWWSKDTVAVVTGANKGIGFEIVRQLAKEGITVVLTARDETRGKEALESLKSQELHNVNFHPLDVASQESILALADWLRKTYGGIDILINNAGIASVDKDVTFETVKLVLDTNYFGVKNVTKALLPLLHDDTPGGARVIVVASRLGQLKNLESKDYVKTLSDREHLTEDVVDSFVNHYLKDVGDGSKKEGGWPNWIDWVNSPFGRPLEAYSVSKVAVIAYVSALHNTLAAQPGSGKKINVFSCCPGYVATDLNNNRGTKTVEEGADTPGWLALQSPKEGIAKFWAERKVVDF</sequence>
<organism evidence="4 5">
    <name type="scientific">Sphagnum troendelagicum</name>
    <dbReference type="NCBI Taxonomy" id="128251"/>
    <lineage>
        <taxon>Eukaryota</taxon>
        <taxon>Viridiplantae</taxon>
        <taxon>Streptophyta</taxon>
        <taxon>Embryophyta</taxon>
        <taxon>Bryophyta</taxon>
        <taxon>Sphagnophytina</taxon>
        <taxon>Sphagnopsida</taxon>
        <taxon>Sphagnales</taxon>
        <taxon>Sphagnaceae</taxon>
        <taxon>Sphagnum</taxon>
    </lineage>
</organism>
<keyword evidence="5" id="KW-1185">Reference proteome</keyword>
<dbReference type="PANTHER" id="PTHR43490">
    <property type="entry name" value="(+)-NEOMENTHOL DEHYDROGENASE"/>
    <property type="match status" value="1"/>
</dbReference>
<evidence type="ECO:0000256" key="3">
    <source>
        <dbReference type="ARBA" id="ARBA00023002"/>
    </source>
</evidence>
<proteinExistence type="inferred from homology"/>
<gene>
    <name evidence="4" type="ORF">CSSPTR1EN2_LOCUS565</name>
</gene>
<reference evidence="4 5" key="1">
    <citation type="submission" date="2024-02" db="EMBL/GenBank/DDBJ databases">
        <authorList>
            <consortium name="ELIXIR-Norway"/>
            <consortium name="Elixir Norway"/>
        </authorList>
    </citation>
    <scope>NUCLEOTIDE SEQUENCE [LARGE SCALE GENOMIC DNA]</scope>
</reference>
<dbReference type="InterPro" id="IPR002347">
    <property type="entry name" value="SDR_fam"/>
</dbReference>
<name>A0ABP0T8R0_9BRYO</name>
<dbReference type="Pfam" id="PF00106">
    <property type="entry name" value="adh_short"/>
    <property type="match status" value="2"/>
</dbReference>
<dbReference type="Gene3D" id="3.40.50.720">
    <property type="entry name" value="NAD(P)-binding Rossmann-like Domain"/>
    <property type="match status" value="2"/>
</dbReference>
<accession>A0ABP0T8R0</accession>